<dbReference type="EMBL" id="CABFNB010000151">
    <property type="protein sequence ID" value="VTZ65438.1"/>
    <property type="molecule type" value="Genomic_DNA"/>
</dbReference>
<name>A0A508XB83_9HYPH</name>
<accession>A0A508XB83</accession>
<proteinExistence type="predicted"/>
<gene>
    <name evidence="1" type="ORF">EMEDMD4_800021</name>
</gene>
<dbReference type="Proteomes" id="UP000507954">
    <property type="component" value="Unassembled WGS sequence"/>
</dbReference>
<evidence type="ECO:0000313" key="1">
    <source>
        <dbReference type="EMBL" id="VTZ65438.1"/>
    </source>
</evidence>
<sequence>MRAQLSGVSIASRPIFLKVIVFSGKVMMGARGQTQPVERSRRAVAVLVAAGLEFRFRRELSDAIVAACRCWLRCFECEFLLTA</sequence>
<dbReference type="AlphaFoldDB" id="A0A508XB83"/>
<protein>
    <submittedName>
        <fullName evidence="1">Uncharacterized protein</fullName>
    </submittedName>
</protein>
<organism evidence="1">
    <name type="scientific">Sinorhizobium medicae</name>
    <dbReference type="NCBI Taxonomy" id="110321"/>
    <lineage>
        <taxon>Bacteria</taxon>
        <taxon>Pseudomonadati</taxon>
        <taxon>Pseudomonadota</taxon>
        <taxon>Alphaproteobacteria</taxon>
        <taxon>Hyphomicrobiales</taxon>
        <taxon>Rhizobiaceae</taxon>
        <taxon>Sinorhizobium/Ensifer group</taxon>
        <taxon>Sinorhizobium</taxon>
    </lineage>
</organism>
<reference evidence="1" key="1">
    <citation type="submission" date="2019-06" db="EMBL/GenBank/DDBJ databases">
        <authorList>
            <person name="Le Quere A."/>
            <person name="Colella S."/>
        </authorList>
    </citation>
    <scope>NUCLEOTIDE SEQUENCE</scope>
    <source>
        <strain evidence="1">EmedicaeMD41</strain>
    </source>
</reference>